<evidence type="ECO:0000313" key="1">
    <source>
        <dbReference type="EMBL" id="EJW99562.1"/>
    </source>
</evidence>
<organism evidence="1">
    <name type="scientific">gut metagenome</name>
    <dbReference type="NCBI Taxonomy" id="749906"/>
    <lineage>
        <taxon>unclassified sequences</taxon>
        <taxon>metagenomes</taxon>
        <taxon>organismal metagenomes</taxon>
    </lineage>
</organism>
<dbReference type="AlphaFoldDB" id="J9GCT1"/>
<dbReference type="EMBL" id="AMCI01003754">
    <property type="protein sequence ID" value="EJW99562.1"/>
    <property type="molecule type" value="Genomic_DNA"/>
</dbReference>
<sequence>MINKLLNKLSLAIVAVCSMASISSCTSDLTYEEAPESVYTEVGVSRFDLKARELFTDKIYAVNWEQWVENYIDTRVIGTSASLEWTNKTGANYTLPDGTVVAPDEKVELEGSMSEVSDESAPGGKVTVIQVYAFSRAVYQTANKGYLFDGSKFSGDYKLIDPVDNRSQKVELPVRENELIGELYLIDDFVCEVEPVNGAPALGKPGDFSQPARYLVKNIAYRPGGVPQTQHIYEIRVTFLP</sequence>
<proteinExistence type="predicted"/>
<accession>J9GCT1</accession>
<reference evidence="1" key="1">
    <citation type="journal article" date="2012" name="PLoS ONE">
        <title>Gene sets for utilization of primary and secondary nutrition supplies in the distal gut of endangered iberian lynx.</title>
        <authorList>
            <person name="Alcaide M."/>
            <person name="Messina E."/>
            <person name="Richter M."/>
            <person name="Bargiela R."/>
            <person name="Peplies J."/>
            <person name="Huws S.A."/>
            <person name="Newbold C.J."/>
            <person name="Golyshin P.N."/>
            <person name="Simon M.A."/>
            <person name="Lopez G."/>
            <person name="Yakimov M.M."/>
            <person name="Ferrer M."/>
        </authorList>
    </citation>
    <scope>NUCLEOTIDE SEQUENCE</scope>
</reference>
<name>J9GCT1_9ZZZZ</name>
<dbReference type="PROSITE" id="PS51257">
    <property type="entry name" value="PROKAR_LIPOPROTEIN"/>
    <property type="match status" value="1"/>
</dbReference>
<evidence type="ECO:0008006" key="2">
    <source>
        <dbReference type="Google" id="ProtNLM"/>
    </source>
</evidence>
<gene>
    <name evidence="1" type="ORF">EVA_12330</name>
</gene>
<protein>
    <recommendedName>
        <fullName evidence="2">Lipoprotein</fullName>
    </recommendedName>
</protein>
<comment type="caution">
    <text evidence="1">The sequence shown here is derived from an EMBL/GenBank/DDBJ whole genome shotgun (WGS) entry which is preliminary data.</text>
</comment>